<evidence type="ECO:0000313" key="2">
    <source>
        <dbReference type="EMBL" id="KAG9072400.1"/>
    </source>
</evidence>
<gene>
    <name evidence="2" type="ORF">KI688_000170</name>
</gene>
<proteinExistence type="predicted"/>
<protein>
    <submittedName>
        <fullName evidence="2">Uncharacterized protein</fullName>
    </submittedName>
</protein>
<organism evidence="2 3">
    <name type="scientific">Linnemannia hyalina</name>
    <dbReference type="NCBI Taxonomy" id="64524"/>
    <lineage>
        <taxon>Eukaryota</taxon>
        <taxon>Fungi</taxon>
        <taxon>Fungi incertae sedis</taxon>
        <taxon>Mucoromycota</taxon>
        <taxon>Mortierellomycotina</taxon>
        <taxon>Mortierellomycetes</taxon>
        <taxon>Mortierellales</taxon>
        <taxon>Mortierellaceae</taxon>
        <taxon>Linnemannia</taxon>
    </lineage>
</organism>
<name>A0A9P8BXV6_9FUNG</name>
<accession>A0A9P8BXV6</accession>
<comment type="caution">
    <text evidence="2">The sequence shown here is derived from an EMBL/GenBank/DDBJ whole genome shotgun (WGS) entry which is preliminary data.</text>
</comment>
<dbReference type="OrthoDB" id="2440936at2759"/>
<feature type="compositionally biased region" description="Acidic residues" evidence="1">
    <location>
        <begin position="48"/>
        <end position="80"/>
    </location>
</feature>
<reference evidence="2" key="1">
    <citation type="submission" date="2021-06" db="EMBL/GenBank/DDBJ databases">
        <title>Genome Sequence of Mortierella hyaline Strain SCG-10, a Cold-Adapted, Nitrate-Reducing Fungus Isolated from Soil in Minnesota, USA.</title>
        <authorList>
            <person name="Aldossari N."/>
        </authorList>
    </citation>
    <scope>NUCLEOTIDE SEQUENCE</scope>
    <source>
        <strain evidence="2">SCG-10</strain>
    </source>
</reference>
<evidence type="ECO:0000313" key="3">
    <source>
        <dbReference type="Proteomes" id="UP000707451"/>
    </source>
</evidence>
<evidence type="ECO:0000256" key="1">
    <source>
        <dbReference type="SAM" id="MobiDB-lite"/>
    </source>
</evidence>
<feature type="compositionally biased region" description="Low complexity" evidence="1">
    <location>
        <begin position="301"/>
        <end position="317"/>
    </location>
</feature>
<keyword evidence="3" id="KW-1185">Reference proteome</keyword>
<feature type="region of interest" description="Disordered" evidence="1">
    <location>
        <begin position="260"/>
        <end position="364"/>
    </location>
</feature>
<dbReference type="AlphaFoldDB" id="A0A9P8BXV6"/>
<feature type="region of interest" description="Disordered" evidence="1">
    <location>
        <begin position="1"/>
        <end position="81"/>
    </location>
</feature>
<feature type="compositionally biased region" description="Acidic residues" evidence="1">
    <location>
        <begin position="216"/>
        <end position="227"/>
    </location>
</feature>
<dbReference type="EMBL" id="JAHRHY010000001">
    <property type="protein sequence ID" value="KAG9072400.1"/>
    <property type="molecule type" value="Genomic_DNA"/>
</dbReference>
<feature type="compositionally biased region" description="Acidic residues" evidence="1">
    <location>
        <begin position="30"/>
        <end position="40"/>
    </location>
</feature>
<sequence length="364" mass="41657">MEEHHFSNRQLETPPASPLPEGVEEAFGSEQEEFEQEEVEYEQHACEQEEYEEEGYQGEEEDDRTTAYEEEYEEGEEEEGLYNWGDDLELTLPALYYHNHAPCRDFSDEPVWNQTEPIPMPVEEQEEDRRWMEYHQKNLQDMDRKMEDKLMHYVALAEKQPRYPQEPLRVSMVHVDSGHPSTSQPGGHGEVNSSSGSQNLPPSAYISDSEKPFPWSDDEVEAEESAEEQGRAMSSIERSLRAQAVTALHNPSAMLLHSVSMNEPQPPHEYAPESVKQAYGESGGKPLDDHSHHLHHHYTDTHASSSSSSSHTAAASEHYQHHNHHSHGHHHHHHHMDSSSSHVDDDVPMDDEFGPTYFQGALND</sequence>
<feature type="region of interest" description="Disordered" evidence="1">
    <location>
        <begin position="175"/>
        <end position="235"/>
    </location>
</feature>
<feature type="compositionally biased region" description="Basic residues" evidence="1">
    <location>
        <begin position="321"/>
        <end position="335"/>
    </location>
</feature>
<dbReference type="Proteomes" id="UP000707451">
    <property type="component" value="Unassembled WGS sequence"/>
</dbReference>
<feature type="compositionally biased region" description="Polar residues" evidence="1">
    <location>
        <begin position="179"/>
        <end position="201"/>
    </location>
</feature>